<protein>
    <recommendedName>
        <fullName evidence="4">Capsule biosynthesis protein</fullName>
    </recommendedName>
</protein>
<proteinExistence type="predicted"/>
<evidence type="ECO:0000313" key="3">
    <source>
        <dbReference type="Proteomes" id="UP000776276"/>
    </source>
</evidence>
<dbReference type="InterPro" id="IPR045936">
    <property type="entry name" value="DUF6356"/>
</dbReference>
<sequence length="88" mass="9687">MIDRLFLAHPRTVGESYGAHFRTALGFGTAMVAGGLACIAHAFVPALCVRTGSDTVKRLYGRMKARQPAFRDAAPAYSEPQWQLEYEI</sequence>
<keyword evidence="1" id="KW-0472">Membrane</keyword>
<name>A0ABS6BKH3_9SPHN</name>
<dbReference type="EMBL" id="JAHKRT010000007">
    <property type="protein sequence ID" value="MBU3078794.1"/>
    <property type="molecule type" value="Genomic_DNA"/>
</dbReference>
<evidence type="ECO:0000313" key="2">
    <source>
        <dbReference type="EMBL" id="MBU3078794.1"/>
    </source>
</evidence>
<keyword evidence="1" id="KW-1133">Transmembrane helix</keyword>
<organism evidence="2 3">
    <name type="scientific">Sphingomonas quercus</name>
    <dbReference type="NCBI Taxonomy" id="2842451"/>
    <lineage>
        <taxon>Bacteria</taxon>
        <taxon>Pseudomonadati</taxon>
        <taxon>Pseudomonadota</taxon>
        <taxon>Alphaproteobacteria</taxon>
        <taxon>Sphingomonadales</taxon>
        <taxon>Sphingomonadaceae</taxon>
        <taxon>Sphingomonas</taxon>
    </lineage>
</organism>
<keyword evidence="1" id="KW-0812">Transmembrane</keyword>
<dbReference type="Pfam" id="PF19883">
    <property type="entry name" value="DUF6356"/>
    <property type="match status" value="1"/>
</dbReference>
<accession>A0ABS6BKH3</accession>
<dbReference type="RefSeq" id="WP_216325675.1">
    <property type="nucleotide sequence ID" value="NZ_JAHKRT010000007.1"/>
</dbReference>
<evidence type="ECO:0000256" key="1">
    <source>
        <dbReference type="SAM" id="Phobius"/>
    </source>
</evidence>
<keyword evidence="3" id="KW-1185">Reference proteome</keyword>
<comment type="caution">
    <text evidence="2">The sequence shown here is derived from an EMBL/GenBank/DDBJ whole genome shotgun (WGS) entry which is preliminary data.</text>
</comment>
<evidence type="ECO:0008006" key="4">
    <source>
        <dbReference type="Google" id="ProtNLM"/>
    </source>
</evidence>
<reference evidence="2 3" key="1">
    <citation type="submission" date="2021-06" db="EMBL/GenBank/DDBJ databases">
        <title>Sphingomonas sp. XMGL2, whole genome shotgun sequencing project.</title>
        <authorList>
            <person name="Zhao G."/>
            <person name="Shen L."/>
        </authorList>
    </citation>
    <scope>NUCLEOTIDE SEQUENCE [LARGE SCALE GENOMIC DNA]</scope>
    <source>
        <strain evidence="2 3">XMGL2</strain>
    </source>
</reference>
<dbReference type="Proteomes" id="UP000776276">
    <property type="component" value="Unassembled WGS sequence"/>
</dbReference>
<feature type="transmembrane region" description="Helical" evidence="1">
    <location>
        <begin position="24"/>
        <end position="49"/>
    </location>
</feature>
<gene>
    <name evidence="2" type="ORF">KOF26_13040</name>
</gene>